<reference evidence="1 2" key="1">
    <citation type="submission" date="2023-01" db="EMBL/GenBank/DDBJ databases">
        <title>Analysis of 21 Apiospora genomes using comparative genomics revels a genus with tremendous synthesis potential of carbohydrate active enzymes and secondary metabolites.</title>
        <authorList>
            <person name="Sorensen T."/>
        </authorList>
    </citation>
    <scope>NUCLEOTIDE SEQUENCE [LARGE SCALE GENOMIC DNA]</scope>
    <source>
        <strain evidence="1 2">CBS 83171</strain>
    </source>
</reference>
<dbReference type="Proteomes" id="UP001446871">
    <property type="component" value="Unassembled WGS sequence"/>
</dbReference>
<comment type="caution">
    <text evidence="1">The sequence shown here is derived from an EMBL/GenBank/DDBJ whole genome shotgun (WGS) entry which is preliminary data.</text>
</comment>
<gene>
    <name evidence="1" type="ORF">PG996_012488</name>
</gene>
<evidence type="ECO:0000313" key="2">
    <source>
        <dbReference type="Proteomes" id="UP001446871"/>
    </source>
</evidence>
<accession>A0ABR1U2Q3</accession>
<keyword evidence="2" id="KW-1185">Reference proteome</keyword>
<sequence length="115" mass="13737">MDSTRFSRPAMTIMKWTVLTLLFVLTMPYIIYGFITKVIPAALYVETEIWNRRIDRQMGRMHRQLFRLRQRIFVGQHETQDLIDHLAVMVDDCIEELGFMQQHWKSGMDQSLSSR</sequence>
<protein>
    <submittedName>
        <fullName evidence="1">Uncharacterized protein</fullName>
    </submittedName>
</protein>
<evidence type="ECO:0000313" key="1">
    <source>
        <dbReference type="EMBL" id="KAK8053187.1"/>
    </source>
</evidence>
<proteinExistence type="predicted"/>
<dbReference type="EMBL" id="JAQQWM010000008">
    <property type="protein sequence ID" value="KAK8053187.1"/>
    <property type="molecule type" value="Genomic_DNA"/>
</dbReference>
<name>A0ABR1U2Q3_9PEZI</name>
<organism evidence="1 2">
    <name type="scientific">Apiospora saccharicola</name>
    <dbReference type="NCBI Taxonomy" id="335842"/>
    <lineage>
        <taxon>Eukaryota</taxon>
        <taxon>Fungi</taxon>
        <taxon>Dikarya</taxon>
        <taxon>Ascomycota</taxon>
        <taxon>Pezizomycotina</taxon>
        <taxon>Sordariomycetes</taxon>
        <taxon>Xylariomycetidae</taxon>
        <taxon>Amphisphaeriales</taxon>
        <taxon>Apiosporaceae</taxon>
        <taxon>Apiospora</taxon>
    </lineage>
</organism>